<organism evidence="1 2">
    <name type="scientific">Taxus chinensis</name>
    <name type="common">Chinese yew</name>
    <name type="synonym">Taxus wallichiana var. chinensis</name>
    <dbReference type="NCBI Taxonomy" id="29808"/>
    <lineage>
        <taxon>Eukaryota</taxon>
        <taxon>Viridiplantae</taxon>
        <taxon>Streptophyta</taxon>
        <taxon>Embryophyta</taxon>
        <taxon>Tracheophyta</taxon>
        <taxon>Spermatophyta</taxon>
        <taxon>Pinopsida</taxon>
        <taxon>Pinidae</taxon>
        <taxon>Conifers II</taxon>
        <taxon>Cupressales</taxon>
        <taxon>Taxaceae</taxon>
        <taxon>Taxus</taxon>
    </lineage>
</organism>
<accession>A0AA38F7M5</accession>
<feature type="non-terminal residue" evidence="1">
    <location>
        <position position="1"/>
    </location>
</feature>
<sequence>IGVDPRQSARRFGNWKVKARSSTSAGSIEAGEILARLHLCWMQEQSHQKINGD</sequence>
<comment type="caution">
    <text evidence="1">The sequence shown here is derived from an EMBL/GenBank/DDBJ whole genome shotgun (WGS) entry which is preliminary data.</text>
</comment>
<name>A0AA38F7M5_TAXCH</name>
<reference evidence="1 2" key="1">
    <citation type="journal article" date="2021" name="Nat. Plants">
        <title>The Taxus genome provides insights into paclitaxel biosynthesis.</title>
        <authorList>
            <person name="Xiong X."/>
            <person name="Gou J."/>
            <person name="Liao Q."/>
            <person name="Li Y."/>
            <person name="Zhou Q."/>
            <person name="Bi G."/>
            <person name="Li C."/>
            <person name="Du R."/>
            <person name="Wang X."/>
            <person name="Sun T."/>
            <person name="Guo L."/>
            <person name="Liang H."/>
            <person name="Lu P."/>
            <person name="Wu Y."/>
            <person name="Zhang Z."/>
            <person name="Ro D.K."/>
            <person name="Shang Y."/>
            <person name="Huang S."/>
            <person name="Yan J."/>
        </authorList>
    </citation>
    <scope>NUCLEOTIDE SEQUENCE [LARGE SCALE GENOMIC DNA]</scope>
    <source>
        <strain evidence="1">Ta-2019</strain>
    </source>
</reference>
<evidence type="ECO:0000313" key="1">
    <source>
        <dbReference type="EMBL" id="KAH9291237.1"/>
    </source>
</evidence>
<dbReference type="AlphaFoldDB" id="A0AA38F7M5"/>
<dbReference type="EMBL" id="JAHRHJ020003754">
    <property type="protein sequence ID" value="KAH9291237.1"/>
    <property type="molecule type" value="Genomic_DNA"/>
</dbReference>
<dbReference type="Proteomes" id="UP000824469">
    <property type="component" value="Unassembled WGS sequence"/>
</dbReference>
<gene>
    <name evidence="1" type="ORF">KI387_043574</name>
</gene>
<proteinExistence type="predicted"/>
<keyword evidence="2" id="KW-1185">Reference proteome</keyword>
<feature type="non-terminal residue" evidence="1">
    <location>
        <position position="53"/>
    </location>
</feature>
<evidence type="ECO:0000313" key="2">
    <source>
        <dbReference type="Proteomes" id="UP000824469"/>
    </source>
</evidence>
<protein>
    <submittedName>
        <fullName evidence="1">Uncharacterized protein</fullName>
    </submittedName>
</protein>